<dbReference type="InterPro" id="IPR012340">
    <property type="entry name" value="NA-bd_OB-fold"/>
</dbReference>
<dbReference type="GO" id="GO:0008270">
    <property type="term" value="F:zinc ion binding"/>
    <property type="evidence" value="ECO:0007669"/>
    <property type="project" value="UniProtKB-KW"/>
</dbReference>
<accession>A0A1D6GTC4</accession>
<feature type="domain" description="Replication factor A C-terminal" evidence="7">
    <location>
        <begin position="768"/>
        <end position="885"/>
    </location>
</feature>
<feature type="region of interest" description="Disordered" evidence="6">
    <location>
        <begin position="951"/>
        <end position="1009"/>
    </location>
</feature>
<evidence type="ECO:0000313" key="9">
    <source>
        <dbReference type="EMBL" id="AQK66249.1"/>
    </source>
</evidence>
<feature type="compositionally biased region" description="Polar residues" evidence="6">
    <location>
        <begin position="927"/>
        <end position="939"/>
    </location>
</feature>
<evidence type="ECO:0000259" key="8">
    <source>
        <dbReference type="Pfam" id="PF14214"/>
    </source>
</evidence>
<dbReference type="SUPFAM" id="SSF50249">
    <property type="entry name" value="Nucleic acid-binding proteins"/>
    <property type="match status" value="1"/>
</dbReference>
<evidence type="ECO:0000256" key="3">
    <source>
        <dbReference type="ARBA" id="ARBA00022771"/>
    </source>
</evidence>
<comment type="similarity">
    <text evidence="1">Belongs to the replication factor A protein 1 family.</text>
</comment>
<dbReference type="SMR" id="A0A1D6GTC4"/>
<evidence type="ECO:0000256" key="2">
    <source>
        <dbReference type="ARBA" id="ARBA00022723"/>
    </source>
</evidence>
<dbReference type="EMBL" id="CM000781">
    <property type="protein sequence ID" value="AQK66249.1"/>
    <property type="molecule type" value="Genomic_DNA"/>
</dbReference>
<evidence type="ECO:0000256" key="4">
    <source>
        <dbReference type="ARBA" id="ARBA00022833"/>
    </source>
</evidence>
<dbReference type="CDD" id="cd04476">
    <property type="entry name" value="RPA1_DBD_C"/>
    <property type="match status" value="1"/>
</dbReference>
<proteinExistence type="inferred from homology"/>
<dbReference type="GO" id="GO:0003677">
    <property type="term" value="F:DNA binding"/>
    <property type="evidence" value="ECO:0007669"/>
    <property type="project" value="UniProtKB-KW"/>
</dbReference>
<dbReference type="PaxDb" id="4577-GRMZM2G143182_P01"/>
<dbReference type="eggNOG" id="KOG0851">
    <property type="taxonomic scope" value="Eukaryota"/>
</dbReference>
<dbReference type="STRING" id="4577.A0A1D6GTC4"/>
<feature type="compositionally biased region" description="Polar residues" evidence="6">
    <location>
        <begin position="996"/>
        <end position="1009"/>
    </location>
</feature>
<evidence type="ECO:0000256" key="5">
    <source>
        <dbReference type="ARBA" id="ARBA00023125"/>
    </source>
</evidence>
<keyword evidence="3" id="KW-0863">Zinc-finger</keyword>
<dbReference type="ExpressionAtlas" id="A0A1D6GTC4">
    <property type="expression patterns" value="baseline"/>
</dbReference>
<dbReference type="Gene3D" id="2.40.50.140">
    <property type="entry name" value="Nucleic acid-binding proteins"/>
    <property type="match status" value="1"/>
</dbReference>
<organism evidence="9">
    <name type="scientific">Zea mays</name>
    <name type="common">Maize</name>
    <dbReference type="NCBI Taxonomy" id="4577"/>
    <lineage>
        <taxon>Eukaryota</taxon>
        <taxon>Viridiplantae</taxon>
        <taxon>Streptophyta</taxon>
        <taxon>Embryophyta</taxon>
        <taxon>Tracheophyta</taxon>
        <taxon>Spermatophyta</taxon>
        <taxon>Magnoliopsida</taxon>
        <taxon>Liliopsida</taxon>
        <taxon>Poales</taxon>
        <taxon>Poaceae</taxon>
        <taxon>PACMAD clade</taxon>
        <taxon>Panicoideae</taxon>
        <taxon>Andropogonodae</taxon>
        <taxon>Andropogoneae</taxon>
        <taxon>Tripsacinae</taxon>
        <taxon>Zea</taxon>
    </lineage>
</organism>
<dbReference type="PANTHER" id="PTHR45786">
    <property type="entry name" value="DNA BINDING PROTEIN-LIKE"/>
    <property type="match status" value="1"/>
</dbReference>
<dbReference type="InterPro" id="IPR047192">
    <property type="entry name" value="Euk_RPA1_DBD_C"/>
</dbReference>
<name>A0A1D6GTC4_MAIZE</name>
<dbReference type="AlphaFoldDB" id="A0A1D6GTC4"/>
<dbReference type="PANTHER" id="PTHR45786:SF74">
    <property type="entry name" value="ATP-DEPENDENT DNA HELICASE"/>
    <property type="match status" value="1"/>
</dbReference>
<keyword evidence="4" id="KW-0862">Zinc</keyword>
<dbReference type="InterPro" id="IPR025476">
    <property type="entry name" value="Helitron_helicase-like"/>
</dbReference>
<dbReference type="Pfam" id="PF14214">
    <property type="entry name" value="Helitron_like_N"/>
    <property type="match status" value="1"/>
</dbReference>
<gene>
    <name evidence="9" type="ORF">ZEAMMB73_Zm00001d014429</name>
</gene>
<protein>
    <submittedName>
        <fullName evidence="9">Retrotransposon-like protein</fullName>
    </submittedName>
</protein>
<sequence length="1009" mass="114592">MGLSLQSPDCYTFGDSRAFQSPERNEWMQKNTIHNRCQTLRLSYFSVSASRYQRLPLCLPPRALISLYPLAATRGFQTANKSAGSRLQKLSNHAAAPSLAVAVSVAAHPSWFWLPAPPLRPSSLAVFATEILFFGLEKGRASLSSTYLAREKTCFIKVWKPYLWFGKRKGFINFYISGQGENLLHQENPYLWFGKRKGFINFYISGQGKNLLHQVSKNATLARQNRKRALEQKRLLTRGPKHSINTPMTSVYFSSEYINALKDRSHLGTPDYECQHCHALFWHAERNSSNRYGIVQYYNCCKGGKLSIPSYTPRPEPLASLSKFHGDSISKRFMRSIRQYNCLFAFTSMGAQIDNTMNDGRGPPLFKICGQVHHRIGSLLPSDGSSPKYLQLYIYDTANEVQNRLKCLNSNNMTTEVLDPSIIEELIKMLDECNPFAKTFRMARDRMAEYGDENFIIRIIGAKEGDSVQYNLPTTDELALLVVRDFSLDTFKRDIIIETHSRELKRISSLHPAYMALQYPLLFPFGERGFQVGVLYNGVNLANKPKRCHMTMQEYYCYQFHYRRNQPNPFLCYGLLSSQAKVDVRPAIDESRLQYIVQNQTKLRMESIQGISDAVSRGCINGEEMGKRVILPASHVGGRQYMLQNYHDGLAICKLYGPPNFFVTFTCNPNWIEITKSLEPGQAPTDRSDVIVRVFNLKLNELLQDIRSGSIFGLFVAGFQHKKWYYNCRCLQKTTLFHLTSQNVNTKTIKELLEFDPYTIPKEGCECTVTIVRISEKNKWWYPACTKCPKKPAMNRKTMQCRECGSIDYCFRYRLSFIASDGTAEANMFCFENVATKIVGKSSASLLASAADPEITPPDIAAIVSLKFTFVVTYDNESYGGHSKIFLIRSILATYGRDSLLPQIQENVDITYPNTPMQLTAKEHKSPSTAMSNLTTNSPPHAKRVLTYLSSQTSTSEKDDLSKQKGPQMPENTLEDSNPTKATFESPPKRRKELDSSCTFNDSDATKTP</sequence>
<feature type="domain" description="Helitron helicase-like" evidence="8">
    <location>
        <begin position="555"/>
        <end position="717"/>
    </location>
</feature>
<evidence type="ECO:0000259" key="7">
    <source>
        <dbReference type="Pfam" id="PF08646"/>
    </source>
</evidence>
<evidence type="ECO:0000256" key="6">
    <source>
        <dbReference type="SAM" id="MobiDB-lite"/>
    </source>
</evidence>
<dbReference type="Pfam" id="PF08646">
    <property type="entry name" value="Rep_fac-A_C"/>
    <property type="match status" value="1"/>
</dbReference>
<feature type="region of interest" description="Disordered" evidence="6">
    <location>
        <begin position="922"/>
        <end position="941"/>
    </location>
</feature>
<reference evidence="9" key="1">
    <citation type="submission" date="2015-12" db="EMBL/GenBank/DDBJ databases">
        <title>Update maize B73 reference genome by single molecule sequencing technologies.</title>
        <authorList>
            <consortium name="Maize Genome Sequencing Project"/>
            <person name="Ware D."/>
        </authorList>
    </citation>
    <scope>NUCLEOTIDE SEQUENCE</scope>
    <source>
        <tissue evidence="9">Seedling</tissue>
    </source>
</reference>
<dbReference type="InParanoid" id="A0A1D6GTC4"/>
<keyword evidence="5" id="KW-0238">DNA-binding</keyword>
<evidence type="ECO:0000256" key="1">
    <source>
        <dbReference type="ARBA" id="ARBA00005690"/>
    </source>
</evidence>
<dbReference type="InterPro" id="IPR013955">
    <property type="entry name" value="Rep_factor-A_C"/>
</dbReference>
<keyword evidence="2" id="KW-0479">Metal-binding</keyword>